<keyword evidence="10" id="KW-1185">Reference proteome</keyword>
<reference evidence="9 10" key="1">
    <citation type="submission" date="2019-09" db="EMBL/GenBank/DDBJ databases">
        <title>Genome sequence of Adhaeribacter sp. M2.</title>
        <authorList>
            <person name="Srinivasan S."/>
        </authorList>
    </citation>
    <scope>NUCLEOTIDE SEQUENCE [LARGE SCALE GENOMIC DNA]</scope>
    <source>
        <strain evidence="9 10">M2</strain>
    </source>
</reference>
<dbReference type="PANTHER" id="PTHR43163:SF6">
    <property type="entry name" value="DIPEPTIDE TRANSPORT SYSTEM PERMEASE PROTEIN DPPB-RELATED"/>
    <property type="match status" value="1"/>
</dbReference>
<comment type="subcellular location">
    <subcellularLocation>
        <location evidence="1 7">Cell membrane</location>
        <topology evidence="1 7">Multi-pass membrane protein</topology>
    </subcellularLocation>
</comment>
<keyword evidence="2 7" id="KW-0813">Transport</keyword>
<dbReference type="CDD" id="cd06261">
    <property type="entry name" value="TM_PBP2"/>
    <property type="match status" value="1"/>
</dbReference>
<evidence type="ECO:0000256" key="6">
    <source>
        <dbReference type="ARBA" id="ARBA00023136"/>
    </source>
</evidence>
<keyword evidence="4 7" id="KW-0812">Transmembrane</keyword>
<feature type="domain" description="ABC transmembrane type-1" evidence="8">
    <location>
        <begin position="240"/>
        <end position="438"/>
    </location>
</feature>
<dbReference type="PROSITE" id="PS50928">
    <property type="entry name" value="ABC_TM1"/>
    <property type="match status" value="1"/>
</dbReference>
<evidence type="ECO:0000256" key="4">
    <source>
        <dbReference type="ARBA" id="ARBA00022692"/>
    </source>
</evidence>
<evidence type="ECO:0000256" key="5">
    <source>
        <dbReference type="ARBA" id="ARBA00022989"/>
    </source>
</evidence>
<dbReference type="EMBL" id="VTWT01000014">
    <property type="protein sequence ID" value="KAA9325034.1"/>
    <property type="molecule type" value="Genomic_DNA"/>
</dbReference>
<feature type="transmembrane region" description="Helical" evidence="7">
    <location>
        <begin position="370"/>
        <end position="395"/>
    </location>
</feature>
<evidence type="ECO:0000313" key="9">
    <source>
        <dbReference type="EMBL" id="KAA9325034.1"/>
    </source>
</evidence>
<keyword evidence="3" id="KW-1003">Cell membrane</keyword>
<keyword evidence="6 7" id="KW-0472">Membrane</keyword>
<feature type="transmembrane region" description="Helical" evidence="7">
    <location>
        <begin position="245"/>
        <end position="267"/>
    </location>
</feature>
<dbReference type="AlphaFoldDB" id="A0A5N1IK59"/>
<evidence type="ECO:0000256" key="1">
    <source>
        <dbReference type="ARBA" id="ARBA00004651"/>
    </source>
</evidence>
<dbReference type="InterPro" id="IPR035906">
    <property type="entry name" value="MetI-like_sf"/>
</dbReference>
<protein>
    <submittedName>
        <fullName evidence="9">ABC transporter permease</fullName>
    </submittedName>
</protein>
<dbReference type="GO" id="GO:0055085">
    <property type="term" value="P:transmembrane transport"/>
    <property type="evidence" value="ECO:0007669"/>
    <property type="project" value="InterPro"/>
</dbReference>
<evidence type="ECO:0000256" key="7">
    <source>
        <dbReference type="RuleBase" id="RU363032"/>
    </source>
</evidence>
<dbReference type="Proteomes" id="UP000326570">
    <property type="component" value="Unassembled WGS sequence"/>
</dbReference>
<proteinExistence type="inferred from homology"/>
<sequence>MLKFAAKRLLMLLPAIWLLGSAVFLLSRSVPGSAAEMQAEETAQNAISNAKAEARKRVQAQMLQRTGQDLPLFYFRIGSAAEPDTLYKIFPVTEQQTLKELVLTYGNWPEIAAYYKTVQKLKEAVAVSEVPVTVKKDLNFYANALLKESQAGKINRTFLELKSAALSSPETKVQNAVASAEVAFQQIESSQTPALNYSPKIFWYGTQNQYHRWLRNLVQGDLGESYRDARPVSEIISEALSITGWLALVSFLLICFLAPAIAIVLSLKSSNSFRGALLNLLYVLESLPLFVIGLGALALVSYLGWLTDFPEEVALLSATFCLVLVNLPYLVGQSYSALQKEMSQQYMLTARAKGFSEQQALVRHALRNSLLPVITALSDFFPALLAGALVLEVIFSLPGTGQLLVSSVLARDYEVVTGLVLLVGLVKILSHLLADLLYAFTDPRIRFSS</sequence>
<dbReference type="InterPro" id="IPR000515">
    <property type="entry name" value="MetI-like"/>
</dbReference>
<comment type="similarity">
    <text evidence="7">Belongs to the binding-protein-dependent transport system permease family.</text>
</comment>
<comment type="caution">
    <text evidence="9">The sequence shown here is derived from an EMBL/GenBank/DDBJ whole genome shotgun (WGS) entry which is preliminary data.</text>
</comment>
<evidence type="ECO:0000256" key="3">
    <source>
        <dbReference type="ARBA" id="ARBA00022475"/>
    </source>
</evidence>
<name>A0A5N1IK59_9BACT</name>
<keyword evidence="5 7" id="KW-1133">Transmembrane helix</keyword>
<dbReference type="SUPFAM" id="SSF161098">
    <property type="entry name" value="MetI-like"/>
    <property type="match status" value="1"/>
</dbReference>
<accession>A0A5N1IK59</accession>
<gene>
    <name evidence="9" type="ORF">F0P94_19190</name>
</gene>
<evidence type="ECO:0000313" key="10">
    <source>
        <dbReference type="Proteomes" id="UP000326570"/>
    </source>
</evidence>
<evidence type="ECO:0000259" key="8">
    <source>
        <dbReference type="PROSITE" id="PS50928"/>
    </source>
</evidence>
<feature type="transmembrane region" description="Helical" evidence="7">
    <location>
        <begin position="415"/>
        <end position="440"/>
    </location>
</feature>
<dbReference type="GO" id="GO:0005886">
    <property type="term" value="C:plasma membrane"/>
    <property type="evidence" value="ECO:0007669"/>
    <property type="project" value="UniProtKB-SubCell"/>
</dbReference>
<dbReference type="RefSeq" id="WP_150906122.1">
    <property type="nucleotide sequence ID" value="NZ_VTWT01000014.1"/>
</dbReference>
<dbReference type="Gene3D" id="1.10.3720.10">
    <property type="entry name" value="MetI-like"/>
    <property type="match status" value="1"/>
</dbReference>
<evidence type="ECO:0000256" key="2">
    <source>
        <dbReference type="ARBA" id="ARBA00022448"/>
    </source>
</evidence>
<dbReference type="PANTHER" id="PTHR43163">
    <property type="entry name" value="DIPEPTIDE TRANSPORT SYSTEM PERMEASE PROTEIN DPPB-RELATED"/>
    <property type="match status" value="1"/>
</dbReference>
<dbReference type="Pfam" id="PF00528">
    <property type="entry name" value="BPD_transp_1"/>
    <property type="match status" value="1"/>
</dbReference>
<organism evidence="9 10">
    <name type="scientific">Adhaeribacter soli</name>
    <dbReference type="NCBI Taxonomy" id="2607655"/>
    <lineage>
        <taxon>Bacteria</taxon>
        <taxon>Pseudomonadati</taxon>
        <taxon>Bacteroidota</taxon>
        <taxon>Cytophagia</taxon>
        <taxon>Cytophagales</taxon>
        <taxon>Hymenobacteraceae</taxon>
        <taxon>Adhaeribacter</taxon>
    </lineage>
</organism>
<feature type="transmembrane region" description="Helical" evidence="7">
    <location>
        <begin position="313"/>
        <end position="332"/>
    </location>
</feature>
<feature type="transmembrane region" description="Helical" evidence="7">
    <location>
        <begin position="279"/>
        <end position="307"/>
    </location>
</feature>